<evidence type="ECO:0000256" key="2">
    <source>
        <dbReference type="SAM" id="MobiDB-lite"/>
    </source>
</evidence>
<sequence length="829" mass="94799">MNHLKTILVVQNHQSTGRERSDNLQLKGNRLYAKTPEKEETQLTFDKVYTQPEEFCKAQEFLYFTVINHLEDGNIVVWSHMKHNSHGNLFASCNSFIHFFLSQEGGNSLERLRVYGLNSDEEYEQIQDCDRQTIDQLKKGGNFLLEPSDSKDISTEPPFLGVFESLVVAMHFDNKQTSYILFSEQLVDKNLLSCAASHLHSESQNFGEREVFKFLILEIDEVNMEIFSILKDFQQTQAILQETTHFLPGSCPKNAKINASESTSSITRAIGKENVCNQNFQEEEMFDVAGYPESDRESECDIPLSQLEKHQMFKKIERTWNSTKQNTSDISEPLDTNQRLDTIVEHSKSQINAKNPSQVSAILQSQQPMSSLDRNIVNVKEEIEDDIRERIAELESLMNQQLRLRGNMMREMSNDSNYSSVSARMQVAYMGDDALSDVRKEIRSLRERLSRTTGNDSVSSSLDTSKDTSSSHPSISSLRVSQVSSNTEKEGASNLLSSLEDIRSRVNALKEPPRRHRRHRLHSNDTEHSVNSDQQSSTSCENQWVNATEFFSDPKRQAHFGVQGRSSDFYFGNSPMQSARPSDIYMRREKYFAAPNLSGRTSDANLLNISRGSFSNRFPDNYSRAPSFSSHVSEKLLRNSNTSEFREPHLYRDSQNNPENTFLKDLPANEQENMRRLSFRDWSPAESLDTVTPAVSRPIAVHGPKYSPQTTTREAGSDIRAEGELWQRKGHLVKFWRRRFAAILPHSVFGNVLCIFEMEKNQTLQPTKSKMLALKDTQVKSEPNTVVISGKPRYVFRVQTATSEVFLAAADSKSRQYWIEKLRSASRRT</sequence>
<keyword evidence="1" id="KW-0175">Coiled coil</keyword>
<keyword evidence="5" id="KW-1185">Reference proteome</keyword>
<comment type="caution">
    <text evidence="4">The sequence shown here is derived from an EMBL/GenBank/DDBJ whole genome shotgun (WGS) entry which is preliminary data.</text>
</comment>
<organism evidence="4 5">
    <name type="scientific">Galdieria yellowstonensis</name>
    <dbReference type="NCBI Taxonomy" id="3028027"/>
    <lineage>
        <taxon>Eukaryota</taxon>
        <taxon>Rhodophyta</taxon>
        <taxon>Bangiophyceae</taxon>
        <taxon>Galdieriales</taxon>
        <taxon>Galdieriaceae</taxon>
        <taxon>Galdieria</taxon>
    </lineage>
</organism>
<dbReference type="AlphaFoldDB" id="A0AAV9IFM7"/>
<evidence type="ECO:0000256" key="1">
    <source>
        <dbReference type="SAM" id="Coils"/>
    </source>
</evidence>
<dbReference type="Pfam" id="PF00169">
    <property type="entry name" value="PH"/>
    <property type="match status" value="1"/>
</dbReference>
<dbReference type="CDD" id="cd00821">
    <property type="entry name" value="PH"/>
    <property type="match status" value="1"/>
</dbReference>
<dbReference type="SUPFAM" id="SSF50729">
    <property type="entry name" value="PH domain-like"/>
    <property type="match status" value="1"/>
</dbReference>
<accession>A0AAV9IFM7</accession>
<feature type="region of interest" description="Disordered" evidence="2">
    <location>
        <begin position="447"/>
        <end position="539"/>
    </location>
</feature>
<proteinExistence type="predicted"/>
<dbReference type="InterPro" id="IPR011993">
    <property type="entry name" value="PH-like_dom_sf"/>
</dbReference>
<feature type="coiled-coil region" evidence="1">
    <location>
        <begin position="369"/>
        <end position="400"/>
    </location>
</feature>
<feature type="compositionally biased region" description="Low complexity" evidence="2">
    <location>
        <begin position="456"/>
        <end position="485"/>
    </location>
</feature>
<protein>
    <recommendedName>
        <fullName evidence="3">PH domain-containing protein</fullName>
    </recommendedName>
</protein>
<reference evidence="4 5" key="1">
    <citation type="submission" date="2022-07" db="EMBL/GenBank/DDBJ databases">
        <title>Genome-wide signatures of adaptation to extreme environments.</title>
        <authorList>
            <person name="Cho C.H."/>
            <person name="Yoon H.S."/>
        </authorList>
    </citation>
    <scope>NUCLEOTIDE SEQUENCE [LARGE SCALE GENOMIC DNA]</scope>
    <source>
        <strain evidence="4 5">108.79 E11</strain>
    </source>
</reference>
<gene>
    <name evidence="4" type="ORF">GAYE_SCF20G4072</name>
</gene>
<dbReference type="EMBL" id="JANCYU010000037">
    <property type="protein sequence ID" value="KAK4526158.1"/>
    <property type="molecule type" value="Genomic_DNA"/>
</dbReference>
<dbReference type="SMART" id="SM00233">
    <property type="entry name" value="PH"/>
    <property type="match status" value="1"/>
</dbReference>
<evidence type="ECO:0000259" key="3">
    <source>
        <dbReference type="PROSITE" id="PS50003"/>
    </source>
</evidence>
<evidence type="ECO:0000313" key="5">
    <source>
        <dbReference type="Proteomes" id="UP001300502"/>
    </source>
</evidence>
<name>A0AAV9IFM7_9RHOD</name>
<feature type="domain" description="PH" evidence="3">
    <location>
        <begin position="718"/>
        <end position="827"/>
    </location>
</feature>
<dbReference type="Proteomes" id="UP001300502">
    <property type="component" value="Unassembled WGS sequence"/>
</dbReference>
<dbReference type="PROSITE" id="PS50003">
    <property type="entry name" value="PH_DOMAIN"/>
    <property type="match status" value="1"/>
</dbReference>
<dbReference type="InterPro" id="IPR001849">
    <property type="entry name" value="PH_domain"/>
</dbReference>
<dbReference type="Gene3D" id="2.30.29.30">
    <property type="entry name" value="Pleckstrin-homology domain (PH domain)/Phosphotyrosine-binding domain (PTB)"/>
    <property type="match status" value="1"/>
</dbReference>
<evidence type="ECO:0000313" key="4">
    <source>
        <dbReference type="EMBL" id="KAK4526158.1"/>
    </source>
</evidence>